<evidence type="ECO:0000313" key="3">
    <source>
        <dbReference type="EMBL" id="KZD91569.1"/>
    </source>
</evidence>
<dbReference type="OMA" id="SQSKMIN"/>
<name>A0A063X910_BACIU</name>
<proteinExistence type="inferred from homology"/>
<dbReference type="EMBL" id="JXBC01000003">
    <property type="protein sequence ID" value="KIU11470.1"/>
    <property type="molecule type" value="Genomic_DNA"/>
</dbReference>
<evidence type="ECO:0000313" key="8">
    <source>
        <dbReference type="Proteomes" id="UP000076442"/>
    </source>
</evidence>
<dbReference type="Pfam" id="PF10676">
    <property type="entry name" value="gerPA"/>
    <property type="match status" value="1"/>
</dbReference>
<dbReference type="PANTHER" id="PTHR37808:SF1">
    <property type="entry name" value="SPORE GERMINATION PROTEIN-LIKE PROTEIN YDZR"/>
    <property type="match status" value="1"/>
</dbReference>
<gene>
    <name evidence="6" type="primary">ypzD</name>
    <name evidence="3" type="ORF">B4122_2211</name>
    <name evidence="4" type="ORF">J5227_00135</name>
    <name evidence="6" type="ORF">P5633_12630</name>
    <name evidence="2" type="ORF">SC09_Contig24orf00467</name>
</gene>
<accession>A0A063X910</accession>
<dbReference type="Proteomes" id="UP001214898">
    <property type="component" value="Chromosome"/>
</dbReference>
<dbReference type="Proteomes" id="UP000665181">
    <property type="component" value="Unassembled WGS sequence"/>
</dbReference>
<dbReference type="EMBL" id="LJZV01000012">
    <property type="protein sequence ID" value="KZD91569.1"/>
    <property type="molecule type" value="Genomic_DNA"/>
</dbReference>
<dbReference type="EMBL" id="JAGFPW010000001">
    <property type="protein sequence ID" value="MBO3792756.1"/>
    <property type="molecule type" value="Genomic_DNA"/>
</dbReference>
<sequence length="70" mass="7610">MIDYPININNVSGNSVINVGGAFMIRPLTLSKSVFGSGGLNTGIVFENNFVSKAKMINHQFTDQNVTKTF</sequence>
<evidence type="ECO:0000313" key="6">
    <source>
        <dbReference type="EMBL" id="WEY83281.1"/>
    </source>
</evidence>
<evidence type="ECO:0000313" key="4">
    <source>
        <dbReference type="EMBL" id="MBO3792756.1"/>
    </source>
</evidence>
<dbReference type="Proteomes" id="UP000032247">
    <property type="component" value="Unassembled WGS sequence"/>
</dbReference>
<reference evidence="4" key="4">
    <citation type="submission" date="2021-03" db="EMBL/GenBank/DDBJ databases">
        <title>Isolation of Bacillus subtilis from fermented food sample.</title>
        <authorList>
            <person name="Lakshmanan V."/>
            <person name="Athira K."/>
            <person name="Rajagopal K."/>
        </authorList>
    </citation>
    <scope>NUCLEOTIDE SEQUENCE</scope>
    <source>
        <strain evidence="4">S1</strain>
    </source>
</reference>
<organism evidence="2 7">
    <name type="scientific">Bacillus subtilis</name>
    <dbReference type="NCBI Taxonomy" id="1423"/>
    <lineage>
        <taxon>Bacteria</taxon>
        <taxon>Bacillati</taxon>
        <taxon>Bacillota</taxon>
        <taxon>Bacilli</taxon>
        <taxon>Bacillales</taxon>
        <taxon>Bacillaceae</taxon>
        <taxon>Bacillus</taxon>
    </lineage>
</organism>
<reference evidence="3 8" key="2">
    <citation type="submission" date="2015-09" db="EMBL/GenBank/DDBJ databases">
        <title>Spore heat resistance.</title>
        <authorList>
            <person name="Boekhorst J."/>
            <person name="Berendsen E.M."/>
            <person name="Wells-Bennik M.H."/>
            <person name="Kuipers O.P."/>
        </authorList>
    </citation>
    <scope>NUCLEOTIDE SEQUENCE [LARGE SCALE GENOMIC DNA]</scope>
    <source>
        <strain evidence="3 8">B4122</strain>
    </source>
</reference>
<dbReference type="PATRIC" id="fig|1423.134.peg.342"/>
<dbReference type="RefSeq" id="WP_003230479.1">
    <property type="nucleotide sequence ID" value="NZ_AP024621.1"/>
</dbReference>
<reference evidence="5" key="3">
    <citation type="journal article" date="2017" name="Food Chem.">
        <title>Molecular characterization of an unauthorized genetically modified Bacillus subtilis production strain identified in a vitamin B2 feed additive.</title>
        <authorList>
            <person name="Paracchini V."/>
            <person name="Petrillo M."/>
            <person name="Angers A."/>
            <person name="Patak A."/>
            <person name="Reiting R."/>
            <person name="Grohmann L."/>
        </authorList>
    </citation>
    <scope>NUCLEOTIDE SEQUENCE</scope>
    <source>
        <plasmid>pGMBsub04</plasmid>
        <plasmid evidence="5">putative pmx45</plasmid>
    </source>
</reference>
<comment type="similarity">
    <text evidence="1">Belongs to the GerPA/GerPF family.</text>
</comment>
<dbReference type="InterPro" id="IPR019618">
    <property type="entry name" value="Spore_germination_GerPA"/>
</dbReference>
<geneLocation type="plasmid" evidence="5">
    <name>pGMBsub04</name>
</geneLocation>
<dbReference type="PANTHER" id="PTHR37808">
    <property type="entry name" value="SPORE GERMINATION PROTEIN-LIKE PROTEIN YDZR-RELATED"/>
    <property type="match status" value="1"/>
</dbReference>
<dbReference type="AlphaFoldDB" id="A0A063X910"/>
<dbReference type="EMBL" id="CP120576">
    <property type="protein sequence ID" value="WEY83281.1"/>
    <property type="molecule type" value="Genomic_DNA"/>
</dbReference>
<evidence type="ECO:0000313" key="7">
    <source>
        <dbReference type="Proteomes" id="UP000032247"/>
    </source>
</evidence>
<protein>
    <submittedName>
        <fullName evidence="5">GerPA</fullName>
    </submittedName>
    <submittedName>
        <fullName evidence="4">Spore germination protein</fullName>
    </submittedName>
    <submittedName>
        <fullName evidence="3">YpzD</fullName>
    </submittedName>
</protein>
<evidence type="ECO:0000256" key="1">
    <source>
        <dbReference type="ARBA" id="ARBA00008103"/>
    </source>
</evidence>
<evidence type="ECO:0000313" key="5">
    <source>
        <dbReference type="EMBL" id="SCV75068.1"/>
    </source>
</evidence>
<dbReference type="Proteomes" id="UP000076442">
    <property type="component" value="Unassembled WGS sequence"/>
</dbReference>
<reference evidence="2 7" key="1">
    <citation type="submission" date="2014-12" db="EMBL/GenBank/DDBJ databases">
        <title>Comparative genome analysis of Bacillus coagulans HM-08, Clostridium butyricum HM-68, Bacillus subtilis HM-66 and Bacillus licheniformis BL-09.</title>
        <authorList>
            <person name="Zhang H."/>
        </authorList>
    </citation>
    <scope>NUCLEOTIDE SEQUENCE [LARGE SCALE GENOMIC DNA]</scope>
    <source>
        <strain evidence="2 7">HM-66</strain>
    </source>
</reference>
<dbReference type="EMBL" id="LT622643">
    <property type="protein sequence ID" value="SCV75068.1"/>
    <property type="molecule type" value="Genomic_DNA"/>
</dbReference>
<evidence type="ECO:0000313" key="2">
    <source>
        <dbReference type="EMBL" id="KIU11470.1"/>
    </source>
</evidence>
<reference evidence="6" key="5">
    <citation type="submission" date="2023-03" db="EMBL/GenBank/DDBJ databases">
        <title>Complete genome sequences of 52 Bacillus and Priestia strains isolated from West-African fermentations and 26 reference strains from the DSMZ collection.</title>
        <authorList>
            <person name="Wiedenbein E.S."/>
            <person name="Canoy T.S."/>
            <person name="Hui Y."/>
            <person name="Parkouda C."/>
            <person name="Dawende C."/>
            <person name="Ametefe E."/>
            <person name="Jespersen L."/>
            <person name="Nielsen D.S."/>
        </authorList>
    </citation>
    <scope>NUCLEOTIDE SEQUENCE</scope>
    <source>
        <strain evidence="6">PRO56</strain>
    </source>
</reference>
<keyword evidence="5" id="KW-0614">Plasmid</keyword>